<gene>
    <name evidence="3" type="ORF">GNZ13_23080</name>
</gene>
<dbReference type="InterPro" id="IPR029058">
    <property type="entry name" value="AB_hydrolase_fold"/>
</dbReference>
<keyword evidence="4" id="KW-1185">Reference proteome</keyword>
<dbReference type="EMBL" id="WOEZ01000123">
    <property type="protein sequence ID" value="NPT57373.1"/>
    <property type="molecule type" value="Genomic_DNA"/>
</dbReference>
<dbReference type="InterPro" id="IPR036116">
    <property type="entry name" value="FN3_sf"/>
</dbReference>
<proteinExistence type="predicted"/>
<dbReference type="InterPro" id="IPR003961">
    <property type="entry name" value="FN3_dom"/>
</dbReference>
<dbReference type="SUPFAM" id="SSF49265">
    <property type="entry name" value="Fibronectin type III"/>
    <property type="match status" value="1"/>
</dbReference>
<dbReference type="CDD" id="cd00063">
    <property type="entry name" value="FN3"/>
    <property type="match status" value="2"/>
</dbReference>
<feature type="chain" id="PRO_5037306299" description="Fibronectin type-III domain-containing protein" evidence="1">
    <location>
        <begin position="36"/>
        <end position="602"/>
    </location>
</feature>
<dbReference type="Gene3D" id="2.60.40.10">
    <property type="entry name" value="Immunoglobulins"/>
    <property type="match status" value="2"/>
</dbReference>
<feature type="domain" description="Fibronectin type-III" evidence="2">
    <location>
        <begin position="363"/>
        <end position="448"/>
    </location>
</feature>
<dbReference type="AlphaFoldDB" id="A0A972SIW0"/>
<sequence>MSLIQNVLGARNGQCLLRWALCLFAAVAQCPSAVAAVVALPKFNVDIKQTSVSGLSSGGFMAVQFDVGYSSFLKGAGIIAGGPYDCAQGSVTTALQPCMAANGSTNVSTLIGITEQNARNQAIDPTSGLASHRIWMFSGTADSVVKQSVMNDLRTYYSHYISNTQIKYINNMDAEHAMSTDFYGNSCPTKGDPYINNCHFDAAGDLLKWIYGDTLNPRNTGALSDDHFIEFDQSEFIPNPNSHSMATTGWAYVPANCAAGQACKLHVVFHGCKQYPVYSYFAGSGMVTFGMTYVRNTGYNQWADTNNIIVLYPQAFNGRNNPNGCWDWWGYDDPNYATRTGNQMKAVKAMVDRITSGATQLASPSGLTVTNTTDSSASLSWNGVSGAAGYNIYRDGTRANASPVTGTNYTDSPLSPGTQYRYTVKATDSGGAEGAPSSEVLAMTSGQPPAVAAPTNLVVTGVTDTTVRLSWTAAAGVAGYDVFRSSDSGGAIRVNPSLIADANYTVAGLTASTRYSFSVRSENRSGASSGDSNKVTTTTSAAVACYYSSNFVHVQAGRAHDSRGYARANGSNENIGLDNVFFNTTLRKTGPNYYIVDHLTCP</sequence>
<feature type="signal peptide" evidence="1">
    <location>
        <begin position="1"/>
        <end position="35"/>
    </location>
</feature>
<dbReference type="Pfam" id="PF00041">
    <property type="entry name" value="fn3"/>
    <property type="match status" value="2"/>
</dbReference>
<evidence type="ECO:0000256" key="1">
    <source>
        <dbReference type="SAM" id="SignalP"/>
    </source>
</evidence>
<comment type="caution">
    <text evidence="3">The sequence shown here is derived from an EMBL/GenBank/DDBJ whole genome shotgun (WGS) entry which is preliminary data.</text>
</comment>
<dbReference type="InterPro" id="IPR013783">
    <property type="entry name" value="Ig-like_fold"/>
</dbReference>
<dbReference type="PANTHER" id="PTHR42972:SF8">
    <property type="entry name" value="POLYHYDROXYBUTYRATE DEPOLYMERASE"/>
    <property type="match status" value="1"/>
</dbReference>
<dbReference type="PROSITE" id="PS50853">
    <property type="entry name" value="FN3"/>
    <property type="match status" value="2"/>
</dbReference>
<dbReference type="SUPFAM" id="SSF53474">
    <property type="entry name" value="alpha/beta-Hydrolases"/>
    <property type="match status" value="1"/>
</dbReference>
<dbReference type="Proteomes" id="UP000655523">
    <property type="component" value="Unassembled WGS sequence"/>
</dbReference>
<dbReference type="Gene3D" id="3.40.50.1820">
    <property type="entry name" value="alpha/beta hydrolase"/>
    <property type="match status" value="2"/>
</dbReference>
<dbReference type="SMART" id="SM00060">
    <property type="entry name" value="FN3"/>
    <property type="match status" value="2"/>
</dbReference>
<protein>
    <recommendedName>
        <fullName evidence="2">Fibronectin type-III domain-containing protein</fullName>
    </recommendedName>
</protein>
<evidence type="ECO:0000313" key="3">
    <source>
        <dbReference type="EMBL" id="NPT57373.1"/>
    </source>
</evidence>
<dbReference type="RefSeq" id="WP_172168388.1">
    <property type="nucleotide sequence ID" value="NZ_WOEZ01000123.1"/>
</dbReference>
<accession>A0A972SIW0</accession>
<keyword evidence="1" id="KW-0732">Signal</keyword>
<evidence type="ECO:0000259" key="2">
    <source>
        <dbReference type="PROSITE" id="PS50853"/>
    </source>
</evidence>
<feature type="domain" description="Fibronectin type-III" evidence="2">
    <location>
        <begin position="453"/>
        <end position="542"/>
    </location>
</feature>
<dbReference type="PANTHER" id="PTHR42972">
    <property type="entry name" value="TOL-PAL SYSTEM PROTEIN TOLB"/>
    <property type="match status" value="1"/>
</dbReference>
<evidence type="ECO:0000313" key="4">
    <source>
        <dbReference type="Proteomes" id="UP000655523"/>
    </source>
</evidence>
<reference evidence="3 4" key="1">
    <citation type="submission" date="2019-11" db="EMBL/GenBank/DDBJ databases">
        <title>Metabolism of dissolved organic matter in forest soils.</title>
        <authorList>
            <person name="Cyle K.T."/>
            <person name="Wilhelm R.C."/>
            <person name="Martinez C.E."/>
        </authorList>
    </citation>
    <scope>NUCLEOTIDE SEQUENCE [LARGE SCALE GENOMIC DNA]</scope>
    <source>
        <strain evidence="3 4">5N</strain>
    </source>
</reference>
<organism evidence="3 4">
    <name type="scientific">Paraburkholderia elongata</name>
    <dbReference type="NCBI Taxonomy" id="2675747"/>
    <lineage>
        <taxon>Bacteria</taxon>
        <taxon>Pseudomonadati</taxon>
        <taxon>Pseudomonadota</taxon>
        <taxon>Betaproteobacteria</taxon>
        <taxon>Burkholderiales</taxon>
        <taxon>Burkholderiaceae</taxon>
        <taxon>Paraburkholderia</taxon>
    </lineage>
</organism>
<name>A0A972SIW0_9BURK</name>